<dbReference type="EMBL" id="LAXD01000001">
    <property type="protein sequence ID" value="KWX02360.1"/>
    <property type="molecule type" value="Genomic_DNA"/>
</dbReference>
<keyword evidence="4 6" id="KW-0418">Kinase</keyword>
<dbReference type="Proteomes" id="UP000070188">
    <property type="component" value="Unassembled WGS sequence"/>
</dbReference>
<comment type="similarity">
    <text evidence="1 6">Belongs to the carbamate kinase family.</text>
</comment>
<dbReference type="GO" id="GO:0005829">
    <property type="term" value="C:cytosol"/>
    <property type="evidence" value="ECO:0007669"/>
    <property type="project" value="TreeGrafter"/>
</dbReference>
<evidence type="ECO:0000256" key="2">
    <source>
        <dbReference type="ARBA" id="ARBA00013070"/>
    </source>
</evidence>
<proteinExistence type="inferred from homology"/>
<comment type="caution">
    <text evidence="8">The sequence shown here is derived from an EMBL/GenBank/DDBJ whole genome shotgun (WGS) entry which is preliminary data.</text>
</comment>
<evidence type="ECO:0000256" key="6">
    <source>
        <dbReference type="PIRNR" id="PIRNR000723"/>
    </source>
</evidence>
<protein>
    <recommendedName>
        <fullName evidence="2 6">Carbamate kinase</fullName>
    </recommendedName>
</protein>
<evidence type="ECO:0000256" key="1">
    <source>
        <dbReference type="ARBA" id="ARBA00011066"/>
    </source>
</evidence>
<dbReference type="NCBIfam" id="NF009008">
    <property type="entry name" value="PRK12354.1"/>
    <property type="match status" value="1"/>
</dbReference>
<gene>
    <name evidence="8" type="ORF">LI90_3403</name>
</gene>
<dbReference type="FunFam" id="3.40.1160.10:FF:000007">
    <property type="entry name" value="Carbamate kinase"/>
    <property type="match status" value="1"/>
</dbReference>
<dbReference type="InterPro" id="IPR003964">
    <property type="entry name" value="Carb_kinase"/>
</dbReference>
<dbReference type="PANTHER" id="PTHR30409">
    <property type="entry name" value="CARBAMATE KINASE"/>
    <property type="match status" value="1"/>
</dbReference>
<evidence type="ECO:0000259" key="7">
    <source>
        <dbReference type="Pfam" id="PF00696"/>
    </source>
</evidence>
<keyword evidence="9" id="KW-1185">Reference proteome</keyword>
<dbReference type="PATRIC" id="fig|1469144.10.peg.3654"/>
<reference evidence="9" key="1">
    <citation type="submission" date="2015-04" db="EMBL/GenBank/DDBJ databases">
        <title>Physiological reanalysis, assessment of diazotrophy, and genome sequences of multiple isolates of Streptomyces thermoautotrophicus.</title>
        <authorList>
            <person name="MacKellar D.C."/>
            <person name="Lieber L."/>
            <person name="Norman J."/>
            <person name="Bolger A."/>
            <person name="Tobin C."/>
            <person name="Murray J.W."/>
            <person name="Chang R."/>
            <person name="Ford T."/>
            <person name="Nguyen P.Q."/>
            <person name="Woodward J."/>
            <person name="Permingeat H."/>
            <person name="Joshi N.S."/>
            <person name="Silver P.A."/>
            <person name="Usadel B."/>
            <person name="Rutherford A.W."/>
            <person name="Friesen M."/>
            <person name="Prell J."/>
        </authorList>
    </citation>
    <scope>NUCLEOTIDE SEQUENCE [LARGE SCALE GENOMIC DNA]</scope>
    <source>
        <strain evidence="9">H1</strain>
    </source>
</reference>
<dbReference type="AlphaFoldDB" id="A0A132MXD2"/>
<sequence>MRVVAALGGNALLRRGEPLDAEVQLKHLAEAVAALAPLADRHELVVTHGNGPQVGLLAEESTIDPRLHRPYPLDALDAQTQGMIGYWLAREMRRARPGREVVALITQTVVREDDPAFAWPTKFVGPVYSADEAARLAEDLGWVMRPDGGFWRRVVPSPEPHDIVELPIIHRLLQTGCVVIAAGGGGVPVVVGPDGPRGVEAVIDKDLAAALLAERLDADALLLLTDVPYVMRDFGTARQRPVTEATPGELRRLGLPAGSMGPKAEAACRFAERRPGSIAVIGELTDAAALLAGETGTRIVAEREVTGLR</sequence>
<organism evidence="8 9">
    <name type="scientific">Carbonactinospora thermoautotrophica</name>
    <dbReference type="NCBI Taxonomy" id="1469144"/>
    <lineage>
        <taxon>Bacteria</taxon>
        <taxon>Bacillati</taxon>
        <taxon>Actinomycetota</taxon>
        <taxon>Actinomycetes</taxon>
        <taxon>Kitasatosporales</taxon>
        <taxon>Carbonactinosporaceae</taxon>
        <taxon>Carbonactinospora</taxon>
    </lineage>
</organism>
<dbReference type="SUPFAM" id="SSF53633">
    <property type="entry name" value="Carbamate kinase-like"/>
    <property type="match status" value="1"/>
</dbReference>
<dbReference type="PIRSF" id="PIRSF000723">
    <property type="entry name" value="Carbamate_kin"/>
    <property type="match status" value="1"/>
</dbReference>
<accession>A0A132MXD2</accession>
<evidence type="ECO:0000256" key="4">
    <source>
        <dbReference type="ARBA" id="ARBA00022777"/>
    </source>
</evidence>
<dbReference type="GO" id="GO:0019546">
    <property type="term" value="P:L-arginine deiminase pathway"/>
    <property type="evidence" value="ECO:0007669"/>
    <property type="project" value="TreeGrafter"/>
</dbReference>
<keyword evidence="3 6" id="KW-0808">Transferase</keyword>
<dbReference type="InterPro" id="IPR036393">
    <property type="entry name" value="AceGlu_kinase-like_sf"/>
</dbReference>
<dbReference type="STRING" id="1469144.LI90_3403"/>
<name>A0A132MXD2_9ACTN</name>
<dbReference type="RefSeq" id="WP_066889322.1">
    <property type="nucleotide sequence ID" value="NZ_LAXD01000001.1"/>
</dbReference>
<dbReference type="CDD" id="cd04235">
    <property type="entry name" value="AAK_CK"/>
    <property type="match status" value="1"/>
</dbReference>
<evidence type="ECO:0000313" key="8">
    <source>
        <dbReference type="EMBL" id="KWX02360.1"/>
    </source>
</evidence>
<dbReference type="PANTHER" id="PTHR30409:SF1">
    <property type="entry name" value="CARBAMATE KINASE-RELATED"/>
    <property type="match status" value="1"/>
</dbReference>
<evidence type="ECO:0000256" key="3">
    <source>
        <dbReference type="ARBA" id="ARBA00022679"/>
    </source>
</evidence>
<feature type="domain" description="Aspartate/glutamate/uridylate kinase" evidence="7">
    <location>
        <begin position="1"/>
        <end position="274"/>
    </location>
</feature>
<dbReference type="Gene3D" id="3.40.1160.10">
    <property type="entry name" value="Acetylglutamate kinase-like"/>
    <property type="match status" value="1"/>
</dbReference>
<dbReference type="OrthoDB" id="9766717at2"/>
<evidence type="ECO:0000256" key="5">
    <source>
        <dbReference type="ARBA" id="ARBA00048467"/>
    </source>
</evidence>
<comment type="catalytic activity">
    <reaction evidence="5">
        <text>hydrogencarbonate + NH4(+) + ATP = carbamoyl phosphate + ADP + H2O + H(+)</text>
        <dbReference type="Rhea" id="RHEA:10152"/>
        <dbReference type="ChEBI" id="CHEBI:15377"/>
        <dbReference type="ChEBI" id="CHEBI:15378"/>
        <dbReference type="ChEBI" id="CHEBI:17544"/>
        <dbReference type="ChEBI" id="CHEBI:28938"/>
        <dbReference type="ChEBI" id="CHEBI:30616"/>
        <dbReference type="ChEBI" id="CHEBI:58228"/>
        <dbReference type="ChEBI" id="CHEBI:456216"/>
        <dbReference type="EC" id="2.7.2.2"/>
    </reaction>
</comment>
<evidence type="ECO:0000313" key="9">
    <source>
        <dbReference type="Proteomes" id="UP000070188"/>
    </source>
</evidence>
<dbReference type="PRINTS" id="PR01469">
    <property type="entry name" value="CARBMTKINASE"/>
</dbReference>
<dbReference type="GO" id="GO:0008804">
    <property type="term" value="F:carbamate kinase activity"/>
    <property type="evidence" value="ECO:0007669"/>
    <property type="project" value="UniProtKB-EC"/>
</dbReference>
<dbReference type="InterPro" id="IPR001048">
    <property type="entry name" value="Asp/Glu/Uridylate_kinase"/>
</dbReference>
<dbReference type="Pfam" id="PF00696">
    <property type="entry name" value="AA_kinase"/>
    <property type="match status" value="1"/>
</dbReference>